<gene>
    <name evidence="1" type="ORF">IAB74_03045</name>
</gene>
<sequence>MAMEIVAAESISQAVEMLTRKPRKAIRDFCVVLPEKLDDFLYDFRESFQNYQTFYLFDPYGEVFLPAEAVSQIKVFSDSVVKWAEENSPAENKVIETYGISLKKIRQFGTGLGHVCEIARENGYSLVGVGD</sequence>
<organism evidence="1 2">
    <name type="scientific">Candidatus Faecousia excrementigallinarum</name>
    <dbReference type="NCBI Taxonomy" id="2840806"/>
    <lineage>
        <taxon>Bacteria</taxon>
        <taxon>Bacillati</taxon>
        <taxon>Bacillota</taxon>
        <taxon>Clostridia</taxon>
        <taxon>Eubacteriales</taxon>
        <taxon>Oscillospiraceae</taxon>
        <taxon>Faecousia</taxon>
    </lineage>
</organism>
<dbReference type="AlphaFoldDB" id="A0A9D0Z3W3"/>
<comment type="caution">
    <text evidence="1">The sequence shown here is derived from an EMBL/GenBank/DDBJ whole genome shotgun (WGS) entry which is preliminary data.</text>
</comment>
<proteinExistence type="predicted"/>
<reference evidence="1" key="1">
    <citation type="submission" date="2020-10" db="EMBL/GenBank/DDBJ databases">
        <authorList>
            <person name="Gilroy R."/>
        </authorList>
    </citation>
    <scope>NUCLEOTIDE SEQUENCE</scope>
    <source>
        <strain evidence="1">13361</strain>
    </source>
</reference>
<evidence type="ECO:0000313" key="1">
    <source>
        <dbReference type="EMBL" id="HIQ67470.1"/>
    </source>
</evidence>
<dbReference type="Proteomes" id="UP000886796">
    <property type="component" value="Unassembled WGS sequence"/>
</dbReference>
<name>A0A9D0Z3W3_9FIRM</name>
<dbReference type="EMBL" id="DVFK01000043">
    <property type="protein sequence ID" value="HIQ67470.1"/>
    <property type="molecule type" value="Genomic_DNA"/>
</dbReference>
<reference evidence="1" key="2">
    <citation type="journal article" date="2021" name="PeerJ">
        <title>Extensive microbial diversity within the chicken gut microbiome revealed by metagenomics and culture.</title>
        <authorList>
            <person name="Gilroy R."/>
            <person name="Ravi A."/>
            <person name="Getino M."/>
            <person name="Pursley I."/>
            <person name="Horton D.L."/>
            <person name="Alikhan N.F."/>
            <person name="Baker D."/>
            <person name="Gharbi K."/>
            <person name="Hall N."/>
            <person name="Watson M."/>
            <person name="Adriaenssens E.M."/>
            <person name="Foster-Nyarko E."/>
            <person name="Jarju S."/>
            <person name="Secka A."/>
            <person name="Antonio M."/>
            <person name="Oren A."/>
            <person name="Chaudhuri R.R."/>
            <person name="La Ragione R."/>
            <person name="Hildebrand F."/>
            <person name="Pallen M.J."/>
        </authorList>
    </citation>
    <scope>NUCLEOTIDE SEQUENCE</scope>
    <source>
        <strain evidence="1">13361</strain>
    </source>
</reference>
<protein>
    <submittedName>
        <fullName evidence="1">Uncharacterized protein</fullName>
    </submittedName>
</protein>
<evidence type="ECO:0000313" key="2">
    <source>
        <dbReference type="Proteomes" id="UP000886796"/>
    </source>
</evidence>
<accession>A0A9D0Z3W3</accession>